<evidence type="ECO:0000256" key="1">
    <source>
        <dbReference type="SAM" id="Phobius"/>
    </source>
</evidence>
<comment type="caution">
    <text evidence="2">The sequence shown here is derived from an EMBL/GenBank/DDBJ whole genome shotgun (WGS) entry which is preliminary data.</text>
</comment>
<feature type="transmembrane region" description="Helical" evidence="1">
    <location>
        <begin position="171"/>
        <end position="191"/>
    </location>
</feature>
<keyword evidence="1" id="KW-1133">Transmembrane helix</keyword>
<dbReference type="EMBL" id="JBHMCT010000007">
    <property type="protein sequence ID" value="MFB9554417.1"/>
    <property type="molecule type" value="Genomic_DNA"/>
</dbReference>
<dbReference type="RefSeq" id="WP_345487018.1">
    <property type="nucleotide sequence ID" value="NZ_BAAAWU010000001.1"/>
</dbReference>
<dbReference type="Proteomes" id="UP001589716">
    <property type="component" value="Unassembled WGS sequence"/>
</dbReference>
<feature type="transmembrane region" description="Helical" evidence="1">
    <location>
        <begin position="108"/>
        <end position="132"/>
    </location>
</feature>
<name>A0ABV5QLM7_9ACTN</name>
<gene>
    <name evidence="2" type="ORF">ACFFTP_09460</name>
</gene>
<feature type="transmembrane region" description="Helical" evidence="1">
    <location>
        <begin position="76"/>
        <end position="96"/>
    </location>
</feature>
<organism evidence="2 3">
    <name type="scientific">Streptomyces roseoviridis</name>
    <dbReference type="NCBI Taxonomy" id="67361"/>
    <lineage>
        <taxon>Bacteria</taxon>
        <taxon>Bacillati</taxon>
        <taxon>Actinomycetota</taxon>
        <taxon>Actinomycetes</taxon>
        <taxon>Kitasatosporales</taxon>
        <taxon>Streptomycetaceae</taxon>
        <taxon>Streptomyces</taxon>
    </lineage>
</organism>
<accession>A0ABV5QLM7</accession>
<sequence length="328" mass="33803">MNRLRPLAAAPFVLALAVHLLLLALWHDRLPDPLATHFSAAGGTPDGFTGLGAYTVVSTGLLLALGAGWTLLVRRAALWGAWATAGLLGGLLALLLRGNLDAAAAPEARYPLAVLSLAAGGAGLAALTGLALTRLVPQEPSAPPAEPPAPRLALGAHEVAGWSRATGSRPLTALAAAFLLAGLAGGLLALFLAPWPYALIAAAGPLVGVPGLALSRVRVTVDRRGLTVTPMLLPRPRVRIPLDEVASAAVRHVDPVADFGGWGYRVRAHRTGLVLRSGEALVVRRDDGREFAVTVPDARTATALLDTLVERARADAANHPPAAPGERI</sequence>
<feature type="transmembrane region" description="Helical" evidence="1">
    <location>
        <begin position="7"/>
        <end position="27"/>
    </location>
</feature>
<keyword evidence="3" id="KW-1185">Reference proteome</keyword>
<keyword evidence="1" id="KW-0472">Membrane</keyword>
<evidence type="ECO:0000313" key="2">
    <source>
        <dbReference type="EMBL" id="MFB9554417.1"/>
    </source>
</evidence>
<reference evidence="2 3" key="1">
    <citation type="submission" date="2024-09" db="EMBL/GenBank/DDBJ databases">
        <authorList>
            <person name="Sun Q."/>
            <person name="Mori K."/>
        </authorList>
    </citation>
    <scope>NUCLEOTIDE SEQUENCE [LARGE SCALE GENOMIC DNA]</scope>
    <source>
        <strain evidence="2 3">JCM 4414</strain>
    </source>
</reference>
<evidence type="ECO:0008006" key="4">
    <source>
        <dbReference type="Google" id="ProtNLM"/>
    </source>
</evidence>
<keyword evidence="1" id="KW-0812">Transmembrane</keyword>
<proteinExistence type="predicted"/>
<protein>
    <recommendedName>
        <fullName evidence="4">DUF1648 domain-containing protein</fullName>
    </recommendedName>
</protein>
<feature type="transmembrane region" description="Helical" evidence="1">
    <location>
        <begin position="47"/>
        <end position="69"/>
    </location>
</feature>
<feature type="transmembrane region" description="Helical" evidence="1">
    <location>
        <begin position="197"/>
        <end position="214"/>
    </location>
</feature>
<evidence type="ECO:0000313" key="3">
    <source>
        <dbReference type="Proteomes" id="UP001589716"/>
    </source>
</evidence>